<accession>A0A194XTE0</accession>
<dbReference type="Proteomes" id="UP000070700">
    <property type="component" value="Unassembled WGS sequence"/>
</dbReference>
<evidence type="ECO:0000313" key="1">
    <source>
        <dbReference type="EMBL" id="KUJ22962.1"/>
    </source>
</evidence>
<name>A0A194XTE0_MOLSC</name>
<proteinExistence type="predicted"/>
<dbReference type="RefSeq" id="XP_018077317.1">
    <property type="nucleotide sequence ID" value="XM_018205510.1"/>
</dbReference>
<evidence type="ECO:0000313" key="2">
    <source>
        <dbReference type="Proteomes" id="UP000070700"/>
    </source>
</evidence>
<dbReference type="KEGG" id="psco:LY89DRAFT_162613"/>
<gene>
    <name evidence="1" type="ORF">LY89DRAFT_162613</name>
</gene>
<keyword evidence="2" id="KW-1185">Reference proteome</keyword>
<organism evidence="1 2">
    <name type="scientific">Mollisia scopiformis</name>
    <name type="common">Conifer needle endophyte fungus</name>
    <name type="synonym">Phialocephala scopiformis</name>
    <dbReference type="NCBI Taxonomy" id="149040"/>
    <lineage>
        <taxon>Eukaryota</taxon>
        <taxon>Fungi</taxon>
        <taxon>Dikarya</taxon>
        <taxon>Ascomycota</taxon>
        <taxon>Pezizomycotina</taxon>
        <taxon>Leotiomycetes</taxon>
        <taxon>Helotiales</taxon>
        <taxon>Mollisiaceae</taxon>
        <taxon>Mollisia</taxon>
    </lineage>
</organism>
<dbReference type="EMBL" id="KQ947405">
    <property type="protein sequence ID" value="KUJ22962.1"/>
    <property type="molecule type" value="Genomic_DNA"/>
</dbReference>
<protein>
    <submittedName>
        <fullName evidence="1">Uncharacterized protein</fullName>
    </submittedName>
</protein>
<dbReference type="InParanoid" id="A0A194XTE0"/>
<reference evidence="1 2" key="1">
    <citation type="submission" date="2015-10" db="EMBL/GenBank/DDBJ databases">
        <title>Full genome of DAOMC 229536 Phialocephala scopiformis, a fungal endophyte of spruce producing the potent anti-insectan compound rugulosin.</title>
        <authorList>
            <consortium name="DOE Joint Genome Institute"/>
            <person name="Walker A.K."/>
            <person name="Frasz S.L."/>
            <person name="Seifert K.A."/>
            <person name="Miller J.D."/>
            <person name="Mondo S.J."/>
            <person name="Labutti K."/>
            <person name="Lipzen A."/>
            <person name="Dockter R."/>
            <person name="Kennedy M."/>
            <person name="Grigoriev I.V."/>
            <person name="Spatafora J.W."/>
        </authorList>
    </citation>
    <scope>NUCLEOTIDE SEQUENCE [LARGE SCALE GENOMIC DNA]</scope>
    <source>
        <strain evidence="1 2">CBS 120377</strain>
    </source>
</reference>
<dbReference type="GeneID" id="28815236"/>
<dbReference type="AlphaFoldDB" id="A0A194XTE0"/>
<sequence>MQTRRARFSQFLVSFLPRSLGLLIKCAVTSLNLGSYIMISTFDSSQSCNECLASFLRSEAFRKEPEWDRDVKIYSSTVNEAQEL</sequence>